<keyword evidence="11" id="KW-1185">Reference proteome</keyword>
<protein>
    <recommendedName>
        <fullName evidence="9">Bacterial surface antigen (D15) domain-containing protein</fullName>
    </recommendedName>
</protein>
<evidence type="ECO:0000313" key="10">
    <source>
        <dbReference type="EMBL" id="CAI0415709.1"/>
    </source>
</evidence>
<comment type="similarity">
    <text evidence="2">Belongs to the SAM50/omp85 family.</text>
</comment>
<feature type="region of interest" description="Disordered" evidence="8">
    <location>
        <begin position="408"/>
        <end position="429"/>
    </location>
</feature>
<feature type="domain" description="Bacterial surface antigen (D15)" evidence="9">
    <location>
        <begin position="193"/>
        <end position="513"/>
    </location>
</feature>
<evidence type="ECO:0000256" key="5">
    <source>
        <dbReference type="ARBA" id="ARBA00022805"/>
    </source>
</evidence>
<dbReference type="FunFam" id="3.10.20.310:FF:000016">
    <property type="entry name" value="Outer membrane OMP85 family protein"/>
    <property type="match status" value="1"/>
</dbReference>
<dbReference type="GO" id="GO:0005741">
    <property type="term" value="C:mitochondrial outer membrane"/>
    <property type="evidence" value="ECO:0007669"/>
    <property type="project" value="UniProtKB-SubCell"/>
</dbReference>
<dbReference type="FunFam" id="2.40.160.50:FF:000005">
    <property type="entry name" value="Outer membrane OMP85 family protein"/>
    <property type="match status" value="1"/>
</dbReference>
<accession>A0AAV0K4C5</accession>
<dbReference type="AlphaFoldDB" id="A0AAV0K4C5"/>
<evidence type="ECO:0000256" key="2">
    <source>
        <dbReference type="ARBA" id="ARBA00010913"/>
    </source>
</evidence>
<keyword evidence="3" id="KW-1134">Transmembrane beta strand</keyword>
<keyword evidence="4" id="KW-0812">Transmembrane</keyword>
<keyword evidence="5" id="KW-0934">Plastid</keyword>
<dbReference type="GO" id="GO:0009707">
    <property type="term" value="C:chloroplast outer membrane"/>
    <property type="evidence" value="ECO:0007669"/>
    <property type="project" value="UniProtKB-SubCell"/>
</dbReference>
<feature type="region of interest" description="Disordered" evidence="8">
    <location>
        <begin position="1"/>
        <end position="65"/>
    </location>
</feature>
<sequence>MAKPDEFKPDPPSENPKTEADDTDDENGDGGYEEEVEDTEEDELDEEEEDEPEPEPRVRTPQSAVRMQRAKLEGLFQRLQTQSVPLRVHDVLIKGNTKTKDYLIESEAALLKNCTTMQEILEVSRAVNFRLQALEVFDSVKITLDSGPPELPGTSNVIVEVQEAKSPLSGEIGAYTKAEARSSTVEGTLKFKNIFGHGDLWDGSFAYGWDHISELSAGVHFPRFRGSSFPLDVRAFLLSQDWLQFSSFKERSMGLSVALLSSRNHDLVYNLGWRTLTDPSQLASRSVRRQLGHSLLSSLKYTCKVDRRNSTLRPVRGYAFAATSQIAGLAPDSRCSRFLRQEVDLRYAIPLGILNSALNFGISGGIVFPWGAGFKNMPSPLPDRFFLGGNSSPISSLGGPTTVWGYRTRGLGPTESRRQLKSNDGDTEDAADPGVDFLGGDLAVTAFADLSLDFPLKWFRDRGIHGHIFASAGNLERLTQNAYKDFSLQKFVSSFRTSVGAGIVVPIQPFRLEVSALNSISRGVGKVILTSSAVRKSSK</sequence>
<dbReference type="InterPro" id="IPR039910">
    <property type="entry name" value="D15-like"/>
</dbReference>
<reference evidence="10" key="1">
    <citation type="submission" date="2022-08" db="EMBL/GenBank/DDBJ databases">
        <authorList>
            <person name="Gutierrez-Valencia J."/>
        </authorList>
    </citation>
    <scope>NUCLEOTIDE SEQUENCE</scope>
</reference>
<keyword evidence="5" id="KW-1002">Plastid outer membrane</keyword>
<dbReference type="Gene3D" id="2.40.160.50">
    <property type="entry name" value="membrane protein fhac: a member of the omp85/tpsb transporter family"/>
    <property type="match status" value="1"/>
</dbReference>
<feature type="compositionally biased region" description="Basic and acidic residues" evidence="8">
    <location>
        <begin position="415"/>
        <end position="424"/>
    </location>
</feature>
<evidence type="ECO:0000259" key="9">
    <source>
        <dbReference type="Pfam" id="PF01103"/>
    </source>
</evidence>
<keyword evidence="6" id="KW-0472">Membrane</keyword>
<proteinExistence type="inferred from homology"/>
<dbReference type="Gene3D" id="3.10.20.310">
    <property type="entry name" value="membrane protein fhac"/>
    <property type="match status" value="1"/>
</dbReference>
<gene>
    <name evidence="10" type="ORF">LITE_LOCUS16729</name>
</gene>
<evidence type="ECO:0000313" key="11">
    <source>
        <dbReference type="Proteomes" id="UP001154282"/>
    </source>
</evidence>
<evidence type="ECO:0000256" key="1">
    <source>
        <dbReference type="ARBA" id="ARBA00004374"/>
    </source>
</evidence>
<name>A0AAV0K4C5_9ROSI</name>
<evidence type="ECO:0000256" key="3">
    <source>
        <dbReference type="ARBA" id="ARBA00022452"/>
    </source>
</evidence>
<evidence type="ECO:0000256" key="7">
    <source>
        <dbReference type="ARBA" id="ARBA00024013"/>
    </source>
</evidence>
<comment type="caution">
    <text evidence="10">The sequence shown here is derived from an EMBL/GenBank/DDBJ whole genome shotgun (WGS) entry which is preliminary data.</text>
</comment>
<dbReference type="PANTHER" id="PTHR12815">
    <property type="entry name" value="SORTING AND ASSEMBLY MACHINERY SAMM50 PROTEIN FAMILY MEMBER"/>
    <property type="match status" value="1"/>
</dbReference>
<evidence type="ECO:0000256" key="8">
    <source>
        <dbReference type="SAM" id="MobiDB-lite"/>
    </source>
</evidence>
<feature type="compositionally biased region" description="Basic and acidic residues" evidence="8">
    <location>
        <begin position="1"/>
        <end position="20"/>
    </location>
</feature>
<feature type="compositionally biased region" description="Acidic residues" evidence="8">
    <location>
        <begin position="21"/>
        <end position="53"/>
    </location>
</feature>
<dbReference type="EMBL" id="CAMGYJ010000005">
    <property type="protein sequence ID" value="CAI0415709.1"/>
    <property type="molecule type" value="Genomic_DNA"/>
</dbReference>
<dbReference type="InterPro" id="IPR000184">
    <property type="entry name" value="Bac_surfAg_D15"/>
</dbReference>
<comment type="subcellular location">
    <subcellularLocation>
        <location evidence="1">Mitochondrion outer membrane</location>
        <topology evidence="1">Multi-pass membrane protein</topology>
    </subcellularLocation>
    <subcellularLocation>
        <location evidence="7">Plastid</location>
        <location evidence="7">Chloroplast outer membrane</location>
    </subcellularLocation>
</comment>
<evidence type="ECO:0000256" key="4">
    <source>
        <dbReference type="ARBA" id="ARBA00022692"/>
    </source>
</evidence>
<evidence type="ECO:0000256" key="6">
    <source>
        <dbReference type="ARBA" id="ARBA00023136"/>
    </source>
</evidence>
<dbReference type="PANTHER" id="PTHR12815:SF18">
    <property type="entry name" value="SORTING AND ASSEMBLY MACHINERY COMPONENT 50 HOMOLOG"/>
    <property type="match status" value="1"/>
</dbReference>
<dbReference type="Pfam" id="PF01103">
    <property type="entry name" value="Omp85"/>
    <property type="match status" value="1"/>
</dbReference>
<dbReference type="Proteomes" id="UP001154282">
    <property type="component" value="Unassembled WGS sequence"/>
</dbReference>
<organism evidence="10 11">
    <name type="scientific">Linum tenue</name>
    <dbReference type="NCBI Taxonomy" id="586396"/>
    <lineage>
        <taxon>Eukaryota</taxon>
        <taxon>Viridiplantae</taxon>
        <taxon>Streptophyta</taxon>
        <taxon>Embryophyta</taxon>
        <taxon>Tracheophyta</taxon>
        <taxon>Spermatophyta</taxon>
        <taxon>Magnoliopsida</taxon>
        <taxon>eudicotyledons</taxon>
        <taxon>Gunneridae</taxon>
        <taxon>Pentapetalae</taxon>
        <taxon>rosids</taxon>
        <taxon>fabids</taxon>
        <taxon>Malpighiales</taxon>
        <taxon>Linaceae</taxon>
        <taxon>Linum</taxon>
    </lineage>
</organism>